<feature type="region of interest" description="Disordered" evidence="1">
    <location>
        <begin position="165"/>
        <end position="184"/>
    </location>
</feature>
<dbReference type="AlphaFoldDB" id="A0A8S9SRR4"/>
<name>A0A8S9SRR4_BRACR</name>
<evidence type="ECO:0000256" key="1">
    <source>
        <dbReference type="SAM" id="MobiDB-lite"/>
    </source>
</evidence>
<organism evidence="2 3">
    <name type="scientific">Brassica cretica</name>
    <name type="common">Mustard</name>
    <dbReference type="NCBI Taxonomy" id="69181"/>
    <lineage>
        <taxon>Eukaryota</taxon>
        <taxon>Viridiplantae</taxon>
        <taxon>Streptophyta</taxon>
        <taxon>Embryophyta</taxon>
        <taxon>Tracheophyta</taxon>
        <taxon>Spermatophyta</taxon>
        <taxon>Magnoliopsida</taxon>
        <taxon>eudicotyledons</taxon>
        <taxon>Gunneridae</taxon>
        <taxon>Pentapetalae</taxon>
        <taxon>rosids</taxon>
        <taxon>malvids</taxon>
        <taxon>Brassicales</taxon>
        <taxon>Brassicaceae</taxon>
        <taxon>Brassiceae</taxon>
        <taxon>Brassica</taxon>
    </lineage>
</organism>
<comment type="caution">
    <text evidence="2">The sequence shown here is derived from an EMBL/GenBank/DDBJ whole genome shotgun (WGS) entry which is preliminary data.</text>
</comment>
<evidence type="ECO:0000313" key="2">
    <source>
        <dbReference type="EMBL" id="KAF3603508.1"/>
    </source>
</evidence>
<dbReference type="EMBL" id="QGKX02000004">
    <property type="protein sequence ID" value="KAF3603508.1"/>
    <property type="molecule type" value="Genomic_DNA"/>
</dbReference>
<feature type="compositionally biased region" description="Basic and acidic residues" evidence="1">
    <location>
        <begin position="74"/>
        <end position="120"/>
    </location>
</feature>
<feature type="compositionally biased region" description="Low complexity" evidence="1">
    <location>
        <begin position="122"/>
        <end position="133"/>
    </location>
</feature>
<feature type="region of interest" description="Disordered" evidence="1">
    <location>
        <begin position="28"/>
        <end position="149"/>
    </location>
</feature>
<evidence type="ECO:0000313" key="3">
    <source>
        <dbReference type="Proteomes" id="UP000712600"/>
    </source>
</evidence>
<proteinExistence type="predicted"/>
<feature type="compositionally biased region" description="Basic and acidic residues" evidence="1">
    <location>
        <begin position="36"/>
        <end position="56"/>
    </location>
</feature>
<gene>
    <name evidence="2" type="ORF">F2Q69_00033046</name>
</gene>
<sequence length="251" mass="28279">MGEAQGLDQGARQVLDLSDLTQNLTKALGITIPDGEGSKDQAPRGLDKERKGDQRDVNYGGLKSSWVGAVQGITKEKENEEAHKEGMEKQKESETKSNHEGRRGSISPEKENGRKTKETESEGNQEGEGNQAEWLDVSPGKASRSPPRFGQVSILTKYRFEVLSPAEDGEINEKSNEEEELLEGEELLEEEKLLEAEDSGEEIEEKEELVVRQKLPRDSKMNHRYLRGTESLQICFSMRLDVRVKEFIYDL</sequence>
<accession>A0A8S9SRR4</accession>
<reference evidence="2" key="1">
    <citation type="submission" date="2019-12" db="EMBL/GenBank/DDBJ databases">
        <title>Genome sequencing and annotation of Brassica cretica.</title>
        <authorList>
            <person name="Studholme D.J."/>
            <person name="Sarris P."/>
        </authorList>
    </citation>
    <scope>NUCLEOTIDE SEQUENCE</scope>
    <source>
        <strain evidence="2">PFS-109/04</strain>
        <tissue evidence="2">Leaf</tissue>
    </source>
</reference>
<protein>
    <submittedName>
        <fullName evidence="2">Uncharacterized protein</fullName>
    </submittedName>
</protein>
<dbReference type="Proteomes" id="UP000712600">
    <property type="component" value="Unassembled WGS sequence"/>
</dbReference>